<dbReference type="Pfam" id="PF00575">
    <property type="entry name" value="S1"/>
    <property type="match status" value="1"/>
</dbReference>
<sequence>MYKKIILLDAVRVPPNKLYGDAKAAVREELKNKLEGRIEGDIGLIMAITDIIEIDEGHIVFGDGGVYFNAKFGALAYEPLLQEIVEGEVIDVVKFGVFVSIGPLDGLVHISQISEGYISYDEKNSRLVGKETGKSLVIGDKIRARIVAVSLNEFDLRDTKIGLTMRQPHLGKLEWIEEELEKNESV</sequence>
<dbReference type="PANTHER" id="PTHR12709">
    <property type="entry name" value="DNA-DIRECTED RNA POLYMERASE II, III"/>
    <property type="match status" value="1"/>
</dbReference>
<comment type="catalytic activity">
    <reaction evidence="4">
        <text>RNA(n) + a ribonucleoside 5'-triphosphate = RNA(n+1) + diphosphate</text>
        <dbReference type="Rhea" id="RHEA:21248"/>
        <dbReference type="Rhea" id="RHEA-COMP:14527"/>
        <dbReference type="Rhea" id="RHEA-COMP:17342"/>
        <dbReference type="ChEBI" id="CHEBI:33019"/>
        <dbReference type="ChEBI" id="CHEBI:61557"/>
        <dbReference type="ChEBI" id="CHEBI:140395"/>
        <dbReference type="EC" id="2.7.7.6"/>
    </reaction>
</comment>
<comment type="function">
    <text evidence="4">DNA-dependent RNA polymerase (RNAP) catalyzes the transcription of DNA into RNA using the four ribonucleoside triphosphates as substrates.</text>
</comment>
<dbReference type="SMART" id="SM00316">
    <property type="entry name" value="S1"/>
    <property type="match status" value="1"/>
</dbReference>
<dbReference type="Pfam" id="PF03876">
    <property type="entry name" value="SHS2_Rpb7-N"/>
    <property type="match status" value="1"/>
</dbReference>
<keyword evidence="4 6" id="KW-0808">Transferase</keyword>
<evidence type="ECO:0000259" key="5">
    <source>
        <dbReference type="PROSITE" id="PS50126"/>
    </source>
</evidence>
<protein>
    <recommendedName>
        <fullName evidence="4">DNA-directed RNA polymerase subunit Rpo7</fullName>
        <ecNumber evidence="4">2.7.7.6</ecNumber>
    </recommendedName>
    <alternativeName>
        <fullName evidence="4">DNA-directed RNA polymerase subunit E</fullName>
    </alternativeName>
</protein>
<evidence type="ECO:0000256" key="3">
    <source>
        <dbReference type="ARBA" id="ARBA00023163"/>
    </source>
</evidence>
<dbReference type="InterPro" id="IPR036898">
    <property type="entry name" value="RNA_pol_Rpb7-like_N_sf"/>
</dbReference>
<dbReference type="GO" id="GO:0003899">
    <property type="term" value="F:DNA-directed RNA polymerase activity"/>
    <property type="evidence" value="ECO:0007669"/>
    <property type="project" value="UniProtKB-UniRule"/>
</dbReference>
<dbReference type="InterPro" id="IPR003029">
    <property type="entry name" value="S1_domain"/>
</dbReference>
<accession>A0A520KXJ1</accession>
<keyword evidence="2 4" id="KW-0240">DNA-directed RNA polymerase</keyword>
<dbReference type="GO" id="GO:0005737">
    <property type="term" value="C:cytoplasm"/>
    <property type="evidence" value="ECO:0007669"/>
    <property type="project" value="UniProtKB-SubCell"/>
</dbReference>
<dbReference type="InterPro" id="IPR046399">
    <property type="entry name" value="RNApol_Rpo7"/>
</dbReference>
<comment type="similarity">
    <text evidence="1 4">Belongs to the eukaryotic RPB7/RPC8 RNA polymerase subunit family.</text>
</comment>
<keyword evidence="4" id="KW-0963">Cytoplasm</keyword>
<evidence type="ECO:0000256" key="4">
    <source>
        <dbReference type="HAMAP-Rule" id="MF_00865"/>
    </source>
</evidence>
<dbReference type="PROSITE" id="PS50126">
    <property type="entry name" value="S1"/>
    <property type="match status" value="1"/>
</dbReference>
<gene>
    <name evidence="4" type="primary">rpo7</name>
    <name evidence="4" type="synonym">rpoE</name>
    <name evidence="6" type="ORF">EF807_02885</name>
</gene>
<feature type="domain" description="S1 motif" evidence="5">
    <location>
        <begin position="82"/>
        <end position="166"/>
    </location>
</feature>
<evidence type="ECO:0000313" key="6">
    <source>
        <dbReference type="EMBL" id="RZN70659.1"/>
    </source>
</evidence>
<dbReference type="NCBIfam" id="TIGR00448">
    <property type="entry name" value="rpoE"/>
    <property type="match status" value="1"/>
</dbReference>
<evidence type="ECO:0000256" key="2">
    <source>
        <dbReference type="ARBA" id="ARBA00022478"/>
    </source>
</evidence>
<dbReference type="AlphaFoldDB" id="A0A520KXJ1"/>
<dbReference type="PANTHER" id="PTHR12709:SF4">
    <property type="entry name" value="DNA-DIRECTED RNA POLYMERASE II SUBUNIT RPB7"/>
    <property type="match status" value="1"/>
</dbReference>
<dbReference type="GO" id="GO:0003677">
    <property type="term" value="F:DNA binding"/>
    <property type="evidence" value="ECO:0007669"/>
    <property type="project" value="InterPro"/>
</dbReference>
<dbReference type="Gene3D" id="3.30.1490.120">
    <property type="entry name" value="RNA polymerase Rpb7-like, N-terminal domain"/>
    <property type="match status" value="1"/>
</dbReference>
<dbReference type="GO" id="GO:0000428">
    <property type="term" value="C:DNA-directed RNA polymerase complex"/>
    <property type="evidence" value="ECO:0007669"/>
    <property type="project" value="UniProtKB-KW"/>
</dbReference>
<comment type="caution">
    <text evidence="6">The sequence shown here is derived from an EMBL/GenBank/DDBJ whole genome shotgun (WGS) entry which is preliminary data.</text>
</comment>
<dbReference type="EC" id="2.7.7.6" evidence="4"/>
<keyword evidence="4 6" id="KW-0548">Nucleotidyltransferase</keyword>
<dbReference type="Proteomes" id="UP000320766">
    <property type="component" value="Unassembled WGS sequence"/>
</dbReference>
<dbReference type="InterPro" id="IPR005576">
    <property type="entry name" value="Rpb7-like_N"/>
</dbReference>
<dbReference type="SUPFAM" id="SSF50249">
    <property type="entry name" value="Nucleic acid-binding proteins"/>
    <property type="match status" value="1"/>
</dbReference>
<evidence type="ECO:0000256" key="1">
    <source>
        <dbReference type="ARBA" id="ARBA00009307"/>
    </source>
</evidence>
<comment type="domain">
    <text evidence="4">Forms 2 domains with an elongated structure; Rpo4 packs into the hinge region between the 2 domains.</text>
</comment>
<dbReference type="GO" id="GO:0006352">
    <property type="term" value="P:DNA-templated transcription initiation"/>
    <property type="evidence" value="ECO:0007669"/>
    <property type="project" value="InterPro"/>
</dbReference>
<evidence type="ECO:0000313" key="7">
    <source>
        <dbReference type="Proteomes" id="UP000320766"/>
    </source>
</evidence>
<comment type="subcellular location">
    <subcellularLocation>
        <location evidence="4">Cytoplasm</location>
    </subcellularLocation>
</comment>
<name>A0A520KXJ1_9EURY</name>
<dbReference type="InterPro" id="IPR012340">
    <property type="entry name" value="NA-bd_OB-fold"/>
</dbReference>
<comment type="subunit">
    <text evidence="4">Part of the RNA polymerase complex. Forms a stalk with Rpo4 that extends from the main structure.</text>
</comment>
<dbReference type="NCBIfam" id="NF006333">
    <property type="entry name" value="PRK08563.1"/>
    <property type="match status" value="1"/>
</dbReference>
<keyword evidence="3 4" id="KW-0804">Transcription</keyword>
<dbReference type="SUPFAM" id="SSF88798">
    <property type="entry name" value="N-terminal, heterodimerisation domain of RBP7 (RpoE)"/>
    <property type="match status" value="1"/>
</dbReference>
<reference evidence="6 7" key="1">
    <citation type="journal article" date="2019" name="Nat. Microbiol.">
        <title>Wide diversity of methane and short-chain alkane metabolisms in uncultured archaea.</title>
        <authorList>
            <person name="Borrel G."/>
            <person name="Adam P.S."/>
            <person name="McKay L.J."/>
            <person name="Chen L.X."/>
            <person name="Sierra-Garcia I.N."/>
            <person name="Sieber C.M."/>
            <person name="Letourneur Q."/>
            <person name="Ghozlane A."/>
            <person name="Andersen G.L."/>
            <person name="Li W.J."/>
            <person name="Hallam S.J."/>
            <person name="Muyzer G."/>
            <person name="de Oliveira V.M."/>
            <person name="Inskeep W.P."/>
            <person name="Banfield J.F."/>
            <person name="Gribaldo S."/>
        </authorList>
    </citation>
    <scope>NUCLEOTIDE SEQUENCE [LARGE SCALE GENOMIC DNA]</scope>
    <source>
        <strain evidence="6">NM1b</strain>
    </source>
</reference>
<dbReference type="Gene3D" id="2.40.50.140">
    <property type="entry name" value="Nucleic acid-binding proteins"/>
    <property type="match status" value="1"/>
</dbReference>
<dbReference type="InterPro" id="IPR045113">
    <property type="entry name" value="Rpb7-like"/>
</dbReference>
<proteinExistence type="inferred from homology"/>
<dbReference type="HAMAP" id="MF_00865">
    <property type="entry name" value="RNApol_arch_Rpo7"/>
    <property type="match status" value="1"/>
</dbReference>
<dbReference type="EMBL" id="RXIL01000052">
    <property type="protein sequence ID" value="RZN70659.1"/>
    <property type="molecule type" value="Genomic_DNA"/>
</dbReference>
<organism evidence="6 7">
    <name type="scientific">Candidatus Methanolliviera hydrocarbonicum</name>
    <dbReference type="NCBI Taxonomy" id="2491085"/>
    <lineage>
        <taxon>Archaea</taxon>
        <taxon>Methanobacteriati</taxon>
        <taxon>Methanobacteriota</taxon>
        <taxon>Candidatus Methanoliparia</taxon>
        <taxon>Candidatus Methanoliparales</taxon>
        <taxon>Candidatus Methanollivieraceae</taxon>
        <taxon>Candidatus Methanolliviera</taxon>
    </lineage>
</organism>
<dbReference type="CDD" id="cd04460">
    <property type="entry name" value="S1_RpoE"/>
    <property type="match status" value="1"/>
</dbReference>
<dbReference type="InterPro" id="IPR004519">
    <property type="entry name" value="RNAP_E/RPC8"/>
</dbReference>